<keyword evidence="1" id="KW-0732">Signal</keyword>
<dbReference type="InterPro" id="IPR036869">
    <property type="entry name" value="J_dom_sf"/>
</dbReference>
<dbReference type="Proteomes" id="UP000013827">
    <property type="component" value="Unassembled WGS sequence"/>
</dbReference>
<dbReference type="KEGG" id="ehx:EMIHUDRAFT_64389"/>
<dbReference type="SMART" id="SM00271">
    <property type="entry name" value="DnaJ"/>
    <property type="match status" value="1"/>
</dbReference>
<dbReference type="PANTHER" id="PTHR43096:SF58">
    <property type="entry name" value="CHAPERONE DNAJ-DOMAIN SUPERFAMILY PROTEIN"/>
    <property type="match status" value="1"/>
</dbReference>
<dbReference type="RefSeq" id="XP_005779519.1">
    <property type="nucleotide sequence ID" value="XM_005779462.1"/>
</dbReference>
<dbReference type="eggNOG" id="KOG0714">
    <property type="taxonomic scope" value="Eukaryota"/>
</dbReference>
<dbReference type="EnsemblProtists" id="EOD27090">
    <property type="protein sequence ID" value="EOD27090"/>
    <property type="gene ID" value="EMIHUDRAFT_64389"/>
</dbReference>
<sequence>MPQRGQAVAVTARAPRAPLLSLVVSLVLISPIKALVVWPQARTGLPPRACAAHPRCAVAGSTSSGDLYASLGIDATASAAEVKRAYRRAALRNHPDVNKAADAQEAFARIAEAYTVLSDPEQRAKYD</sequence>
<organism evidence="3 4">
    <name type="scientific">Emiliania huxleyi (strain CCMP1516)</name>
    <dbReference type="NCBI Taxonomy" id="280463"/>
    <lineage>
        <taxon>Eukaryota</taxon>
        <taxon>Haptista</taxon>
        <taxon>Haptophyta</taxon>
        <taxon>Prymnesiophyceae</taxon>
        <taxon>Isochrysidales</taxon>
        <taxon>Noelaerhabdaceae</taxon>
        <taxon>Emiliania</taxon>
    </lineage>
</organism>
<dbReference type="Pfam" id="PF00226">
    <property type="entry name" value="DnaJ"/>
    <property type="match status" value="1"/>
</dbReference>
<evidence type="ECO:0000259" key="2">
    <source>
        <dbReference type="PROSITE" id="PS50076"/>
    </source>
</evidence>
<dbReference type="InterPro" id="IPR001623">
    <property type="entry name" value="DnaJ_domain"/>
</dbReference>
<dbReference type="PROSITE" id="PS50076">
    <property type="entry name" value="DNAJ_2"/>
    <property type="match status" value="1"/>
</dbReference>
<dbReference type="SUPFAM" id="SSF46565">
    <property type="entry name" value="Chaperone J-domain"/>
    <property type="match status" value="1"/>
</dbReference>
<dbReference type="PRINTS" id="PR00625">
    <property type="entry name" value="JDOMAIN"/>
</dbReference>
<dbReference type="HOGENOM" id="CLU_1976339_0_0_1"/>
<reference evidence="3" key="2">
    <citation type="submission" date="2024-10" db="UniProtKB">
        <authorList>
            <consortium name="EnsemblProtists"/>
        </authorList>
    </citation>
    <scope>IDENTIFICATION</scope>
</reference>
<reference evidence="4" key="1">
    <citation type="journal article" date="2013" name="Nature">
        <title>Pan genome of the phytoplankton Emiliania underpins its global distribution.</title>
        <authorList>
            <person name="Read B.A."/>
            <person name="Kegel J."/>
            <person name="Klute M.J."/>
            <person name="Kuo A."/>
            <person name="Lefebvre S.C."/>
            <person name="Maumus F."/>
            <person name="Mayer C."/>
            <person name="Miller J."/>
            <person name="Monier A."/>
            <person name="Salamov A."/>
            <person name="Young J."/>
            <person name="Aguilar M."/>
            <person name="Claverie J.M."/>
            <person name="Frickenhaus S."/>
            <person name="Gonzalez K."/>
            <person name="Herman E.K."/>
            <person name="Lin Y.C."/>
            <person name="Napier J."/>
            <person name="Ogata H."/>
            <person name="Sarno A.F."/>
            <person name="Shmutz J."/>
            <person name="Schroeder D."/>
            <person name="de Vargas C."/>
            <person name="Verret F."/>
            <person name="von Dassow P."/>
            <person name="Valentin K."/>
            <person name="Van de Peer Y."/>
            <person name="Wheeler G."/>
            <person name="Dacks J.B."/>
            <person name="Delwiche C.F."/>
            <person name="Dyhrman S.T."/>
            <person name="Glockner G."/>
            <person name="John U."/>
            <person name="Richards T."/>
            <person name="Worden A.Z."/>
            <person name="Zhang X."/>
            <person name="Grigoriev I.V."/>
            <person name="Allen A.E."/>
            <person name="Bidle K."/>
            <person name="Borodovsky M."/>
            <person name="Bowler C."/>
            <person name="Brownlee C."/>
            <person name="Cock J.M."/>
            <person name="Elias M."/>
            <person name="Gladyshev V.N."/>
            <person name="Groth M."/>
            <person name="Guda C."/>
            <person name="Hadaegh A."/>
            <person name="Iglesias-Rodriguez M.D."/>
            <person name="Jenkins J."/>
            <person name="Jones B.M."/>
            <person name="Lawson T."/>
            <person name="Leese F."/>
            <person name="Lindquist E."/>
            <person name="Lobanov A."/>
            <person name="Lomsadze A."/>
            <person name="Malik S.B."/>
            <person name="Marsh M.E."/>
            <person name="Mackinder L."/>
            <person name="Mock T."/>
            <person name="Mueller-Roeber B."/>
            <person name="Pagarete A."/>
            <person name="Parker M."/>
            <person name="Probert I."/>
            <person name="Quesneville H."/>
            <person name="Raines C."/>
            <person name="Rensing S.A."/>
            <person name="Riano-Pachon D.M."/>
            <person name="Richier S."/>
            <person name="Rokitta S."/>
            <person name="Shiraiwa Y."/>
            <person name="Soanes D.M."/>
            <person name="van der Giezen M."/>
            <person name="Wahlund T.M."/>
            <person name="Williams B."/>
            <person name="Wilson W."/>
            <person name="Wolfe G."/>
            <person name="Wurch L.L."/>
        </authorList>
    </citation>
    <scope>NUCLEOTIDE SEQUENCE</scope>
</reference>
<dbReference type="CDD" id="cd06257">
    <property type="entry name" value="DnaJ"/>
    <property type="match status" value="1"/>
</dbReference>
<dbReference type="PaxDb" id="2903-EOD27090"/>
<protein>
    <recommendedName>
        <fullName evidence="2">J domain-containing protein</fullName>
    </recommendedName>
</protein>
<dbReference type="GeneID" id="17272636"/>
<dbReference type="GO" id="GO:0042026">
    <property type="term" value="P:protein refolding"/>
    <property type="evidence" value="ECO:0007669"/>
    <property type="project" value="TreeGrafter"/>
</dbReference>
<dbReference type="Gene3D" id="1.10.287.110">
    <property type="entry name" value="DnaJ domain"/>
    <property type="match status" value="1"/>
</dbReference>
<evidence type="ECO:0000256" key="1">
    <source>
        <dbReference type="SAM" id="SignalP"/>
    </source>
</evidence>
<evidence type="ECO:0000313" key="3">
    <source>
        <dbReference type="EnsemblProtists" id="EOD27090"/>
    </source>
</evidence>
<name>A0A0D3JUA5_EMIH1</name>
<dbReference type="STRING" id="2903.R1EKB7"/>
<dbReference type="GO" id="GO:0051082">
    <property type="term" value="F:unfolded protein binding"/>
    <property type="evidence" value="ECO:0007669"/>
    <property type="project" value="TreeGrafter"/>
</dbReference>
<feature type="signal peptide" evidence="1">
    <location>
        <begin position="1"/>
        <end position="34"/>
    </location>
</feature>
<proteinExistence type="predicted"/>
<dbReference type="PANTHER" id="PTHR43096">
    <property type="entry name" value="DNAJ HOMOLOG 1, MITOCHONDRIAL-RELATED"/>
    <property type="match status" value="1"/>
</dbReference>
<dbReference type="GO" id="GO:0005737">
    <property type="term" value="C:cytoplasm"/>
    <property type="evidence" value="ECO:0007669"/>
    <property type="project" value="TreeGrafter"/>
</dbReference>
<evidence type="ECO:0000313" key="4">
    <source>
        <dbReference type="Proteomes" id="UP000013827"/>
    </source>
</evidence>
<accession>A0A0D3JUA5</accession>
<keyword evidence="4" id="KW-1185">Reference proteome</keyword>
<feature type="chain" id="PRO_5044195488" description="J domain-containing protein" evidence="1">
    <location>
        <begin position="35"/>
        <end position="127"/>
    </location>
</feature>
<feature type="domain" description="J" evidence="2">
    <location>
        <begin position="66"/>
        <end position="127"/>
    </location>
</feature>
<dbReference type="AlphaFoldDB" id="A0A0D3JUA5"/>